<evidence type="ECO:0000313" key="10">
    <source>
        <dbReference type="EMBL" id="GAA2112824.1"/>
    </source>
</evidence>
<organism evidence="10 11">
    <name type="scientific">Nocardioides furvisabuli</name>
    <dbReference type="NCBI Taxonomy" id="375542"/>
    <lineage>
        <taxon>Bacteria</taxon>
        <taxon>Bacillati</taxon>
        <taxon>Actinomycetota</taxon>
        <taxon>Actinomycetes</taxon>
        <taxon>Propionibacteriales</taxon>
        <taxon>Nocardioidaceae</taxon>
        <taxon>Nocardioides</taxon>
    </lineage>
</organism>
<dbReference type="Gene3D" id="2.40.37.10">
    <property type="entry name" value="Lyase, Ornithine Decarboxylase, Chain A, domain 1"/>
    <property type="match status" value="1"/>
</dbReference>
<comment type="catalytic activity">
    <reaction evidence="6 8">
        <text>meso-2,6-diaminopimelate + H(+) = L-lysine + CO2</text>
        <dbReference type="Rhea" id="RHEA:15101"/>
        <dbReference type="ChEBI" id="CHEBI:15378"/>
        <dbReference type="ChEBI" id="CHEBI:16526"/>
        <dbReference type="ChEBI" id="CHEBI:32551"/>
        <dbReference type="ChEBI" id="CHEBI:57791"/>
        <dbReference type="EC" id="4.1.1.20"/>
    </reaction>
</comment>
<dbReference type="HAMAP" id="MF_02120">
    <property type="entry name" value="LysA"/>
    <property type="match status" value="1"/>
</dbReference>
<evidence type="ECO:0000256" key="3">
    <source>
        <dbReference type="ARBA" id="ARBA00022898"/>
    </source>
</evidence>
<dbReference type="SUPFAM" id="SSF51419">
    <property type="entry name" value="PLP-binding barrel"/>
    <property type="match status" value="1"/>
</dbReference>
<dbReference type="InterPro" id="IPR009006">
    <property type="entry name" value="Ala_racemase/Decarboxylase_C"/>
</dbReference>
<dbReference type="RefSeq" id="WP_231252205.1">
    <property type="nucleotide sequence ID" value="NZ_BAAAMQ010000015.1"/>
</dbReference>
<dbReference type="CDD" id="cd06828">
    <property type="entry name" value="PLPDE_III_DapDC"/>
    <property type="match status" value="1"/>
</dbReference>
<dbReference type="Gene3D" id="3.20.20.10">
    <property type="entry name" value="Alanine racemase"/>
    <property type="match status" value="1"/>
</dbReference>
<dbReference type="InterPro" id="IPR022653">
    <property type="entry name" value="De-COase2_pyr-phos_BS"/>
</dbReference>
<evidence type="ECO:0000313" key="11">
    <source>
        <dbReference type="Proteomes" id="UP001501161"/>
    </source>
</evidence>
<feature type="binding site" evidence="6">
    <location>
        <position position="369"/>
    </location>
    <ligand>
        <name>substrate</name>
    </ligand>
</feature>
<keyword evidence="5 6" id="KW-0456">Lyase</keyword>
<comment type="pathway">
    <text evidence="6 8">Amino-acid biosynthesis; L-lysine biosynthesis via DAP pathway; L-lysine from DL-2,6-diaminopimelate: step 1/1.</text>
</comment>
<evidence type="ECO:0000256" key="4">
    <source>
        <dbReference type="ARBA" id="ARBA00023154"/>
    </source>
</evidence>
<dbReference type="SUPFAM" id="SSF50621">
    <property type="entry name" value="Alanine racemase C-terminal domain-like"/>
    <property type="match status" value="1"/>
</dbReference>
<proteinExistence type="inferred from homology"/>
<dbReference type="PRINTS" id="PR01179">
    <property type="entry name" value="ODADCRBXLASE"/>
</dbReference>
<protein>
    <recommendedName>
        <fullName evidence="6 7">Diaminopimelate decarboxylase</fullName>
        <shortName evidence="6">DAP decarboxylase</shortName>
        <shortName evidence="6">DAPDC</shortName>
        <ecNumber evidence="6 7">4.1.1.20</ecNumber>
    </recommendedName>
</protein>
<keyword evidence="2 6" id="KW-0210">Decarboxylase</keyword>
<evidence type="ECO:0000256" key="6">
    <source>
        <dbReference type="HAMAP-Rule" id="MF_02120"/>
    </source>
</evidence>
<reference evidence="11" key="1">
    <citation type="journal article" date="2019" name="Int. J. Syst. Evol. Microbiol.">
        <title>The Global Catalogue of Microorganisms (GCM) 10K type strain sequencing project: providing services to taxonomists for standard genome sequencing and annotation.</title>
        <authorList>
            <consortium name="The Broad Institute Genomics Platform"/>
            <consortium name="The Broad Institute Genome Sequencing Center for Infectious Disease"/>
            <person name="Wu L."/>
            <person name="Ma J."/>
        </authorList>
    </citation>
    <scope>NUCLEOTIDE SEQUENCE [LARGE SCALE GENOMIC DNA]</scope>
    <source>
        <strain evidence="11">JCM 13813</strain>
    </source>
</reference>
<feature type="binding site" evidence="6">
    <location>
        <position position="430"/>
    </location>
    <ligand>
        <name>substrate</name>
    </ligand>
</feature>
<dbReference type="PROSITE" id="PS00878">
    <property type="entry name" value="ODR_DC_2_1"/>
    <property type="match status" value="1"/>
</dbReference>
<dbReference type="InterPro" id="IPR022644">
    <property type="entry name" value="De-COase2_N"/>
</dbReference>
<dbReference type="EMBL" id="BAAAMQ010000015">
    <property type="protein sequence ID" value="GAA2112824.1"/>
    <property type="molecule type" value="Genomic_DNA"/>
</dbReference>
<feature type="modified residue" description="N6-(pyridoxal phosphate)lysine" evidence="6">
    <location>
        <position position="94"/>
    </location>
</feature>
<dbReference type="PANTHER" id="PTHR43727">
    <property type="entry name" value="DIAMINOPIMELATE DECARBOXYLASE"/>
    <property type="match status" value="1"/>
</dbReference>
<keyword evidence="3 6" id="KW-0663">Pyridoxal phosphate</keyword>
<dbReference type="InterPro" id="IPR029066">
    <property type="entry name" value="PLP-binding_barrel"/>
</dbReference>
<feature type="binding site" evidence="6">
    <location>
        <begin position="325"/>
        <end position="328"/>
    </location>
    <ligand>
        <name>pyridoxal 5'-phosphate</name>
        <dbReference type="ChEBI" id="CHEBI:597326"/>
    </ligand>
</feature>
<dbReference type="NCBIfam" id="TIGR01048">
    <property type="entry name" value="lysA"/>
    <property type="match status" value="1"/>
</dbReference>
<evidence type="ECO:0000256" key="7">
    <source>
        <dbReference type="NCBIfam" id="TIGR01048"/>
    </source>
</evidence>
<comment type="cofactor">
    <cofactor evidence="1 6 8">
        <name>pyridoxal 5'-phosphate</name>
        <dbReference type="ChEBI" id="CHEBI:597326"/>
    </cofactor>
</comment>
<evidence type="ECO:0000256" key="2">
    <source>
        <dbReference type="ARBA" id="ARBA00022793"/>
    </source>
</evidence>
<dbReference type="Proteomes" id="UP001501161">
    <property type="component" value="Unassembled WGS sequence"/>
</dbReference>
<dbReference type="EC" id="4.1.1.20" evidence="6 7"/>
<feature type="domain" description="Orn/DAP/Arg decarboxylase 2 N-terminal" evidence="9">
    <location>
        <begin position="71"/>
        <end position="331"/>
    </location>
</feature>
<feature type="binding site" evidence="6">
    <location>
        <position position="283"/>
    </location>
    <ligand>
        <name>pyridoxal 5'-phosphate</name>
        <dbReference type="ChEBI" id="CHEBI:597326"/>
    </ligand>
</feature>
<keyword evidence="11" id="KW-1185">Reference proteome</keyword>
<name>A0ABP5J613_9ACTN</name>
<dbReference type="PANTHER" id="PTHR43727:SF2">
    <property type="entry name" value="GROUP IV DECARBOXYLASE"/>
    <property type="match status" value="1"/>
</dbReference>
<evidence type="ECO:0000256" key="1">
    <source>
        <dbReference type="ARBA" id="ARBA00001933"/>
    </source>
</evidence>
<feature type="binding site" evidence="6">
    <location>
        <position position="430"/>
    </location>
    <ligand>
        <name>pyridoxal 5'-phosphate</name>
        <dbReference type="ChEBI" id="CHEBI:597326"/>
    </ligand>
</feature>
<evidence type="ECO:0000259" key="9">
    <source>
        <dbReference type="Pfam" id="PF02784"/>
    </source>
</evidence>
<feature type="binding site" evidence="6">
    <location>
        <position position="401"/>
    </location>
    <ligand>
        <name>substrate</name>
    </ligand>
</feature>
<gene>
    <name evidence="6 10" type="primary">lysA</name>
    <name evidence="10" type="ORF">GCM10009726_29850</name>
</gene>
<dbReference type="InterPro" id="IPR002986">
    <property type="entry name" value="DAP_deCOOHase_LysA"/>
</dbReference>
<feature type="binding site" evidence="6">
    <location>
        <position position="373"/>
    </location>
    <ligand>
        <name>substrate</name>
    </ligand>
</feature>
<comment type="similarity">
    <text evidence="6">Belongs to the Orn/Lys/Arg decarboxylase class-II family. LysA subfamily.</text>
</comment>
<comment type="function">
    <text evidence="6">Specifically catalyzes the decarboxylation of meso-diaminopimelate (meso-DAP) to L-lysine.</text>
</comment>
<evidence type="ECO:0000256" key="8">
    <source>
        <dbReference type="RuleBase" id="RU003738"/>
    </source>
</evidence>
<sequence>MPTAHPSGWAHADGALRGPHWLREPEDPNALVAHLWSRTAAKSDGVLGVGGVPLPELVREHGSPAYVLDEDDFRARARAFRDAFAGYEVFYAGKAFLCTTVARWLAEDGLSLDVCSGGELGVAERAGFPMERVGFHGNNKTPAELERAVALGVGRVIVDSFDEIERLADVASRLADARTSTTEGVGVMVRVTAGVEAHTHEYIATAHEDQKFGFSIASGDALDAVRRVHAAPGLRLLGLHSHIGSQIFDTSGFEVAARRVLALHARVRDEVGVEMPEMDLGGGFGIAYTTQDDPAEPEVLASGMSAIVAHECRALGIAEPRLSIEPGRAIVGPSMCTVYEVGTVKEVALDGGARRSYVSVDGGMSDNIRTALYDADYSATLASRASQAPASLTRVVGKHCEAGDIVVKDEFLPGDVRPGDLVAVPGTGAYCRSMASNYNHALRPPVIGVRDGKTFTVLRRETEADLLATDVGVTS</sequence>
<accession>A0ABP5J613</accession>
<dbReference type="InterPro" id="IPR022657">
    <property type="entry name" value="De-COase2_CS"/>
</dbReference>
<dbReference type="PRINTS" id="PR01181">
    <property type="entry name" value="DAPDCRBXLASE"/>
</dbReference>
<evidence type="ECO:0000256" key="5">
    <source>
        <dbReference type="ARBA" id="ARBA00023239"/>
    </source>
</evidence>
<dbReference type="Pfam" id="PF02784">
    <property type="entry name" value="Orn_Arg_deC_N"/>
    <property type="match status" value="1"/>
</dbReference>
<keyword evidence="6" id="KW-0028">Amino-acid biosynthesis</keyword>
<dbReference type="PROSITE" id="PS00879">
    <property type="entry name" value="ODR_DC_2_2"/>
    <property type="match status" value="1"/>
</dbReference>
<feature type="binding site" evidence="6">
    <location>
        <position position="328"/>
    </location>
    <ligand>
        <name>substrate</name>
    </ligand>
</feature>
<dbReference type="InterPro" id="IPR000183">
    <property type="entry name" value="Orn/DAP/Arg_de-COase"/>
</dbReference>
<keyword evidence="4 6" id="KW-0457">Lysine biosynthesis</keyword>
<comment type="caution">
    <text evidence="10">The sequence shown here is derived from an EMBL/GenBank/DDBJ whole genome shotgun (WGS) entry which is preliminary data.</text>
</comment>
<comment type="subunit">
    <text evidence="6">Homodimer.</text>
</comment>